<dbReference type="Gene3D" id="3.30.40.10">
    <property type="entry name" value="Zinc/RING finger domain, C3HC4 (zinc finger)"/>
    <property type="match status" value="1"/>
</dbReference>
<protein>
    <recommendedName>
        <fullName evidence="3">RING-type domain-containing protein</fullName>
    </recommendedName>
</protein>
<dbReference type="Proteomes" id="UP000281474">
    <property type="component" value="Unassembled WGS sequence"/>
</dbReference>
<sequence>MATAGTPEASIVLNTIFLPKLDPNQKDEEDDTGYIFERNGRRWKFSHQDGVTRCGLCITRPAMLNFCGSDKHFFCKPCIDQHISTTPVDVYSDDNRTCPNCRKEVPIATAKSIIEEKNALTTVNNINVSCVACDGVLLLGMLEQHPQDCVAQKAERLEKYNKKYRVDKQEDNSHNALNPEKMGISQYLKVSQDQGIPIVTEINGRAHERTPLLPNNRQHNIQDTPNRQRRNRFLCCFCI</sequence>
<dbReference type="SUPFAM" id="SSF57850">
    <property type="entry name" value="RING/U-box"/>
    <property type="match status" value="1"/>
</dbReference>
<evidence type="ECO:0000313" key="1">
    <source>
        <dbReference type="EMBL" id="RLV59067.1"/>
    </source>
</evidence>
<dbReference type="InterPro" id="IPR013083">
    <property type="entry name" value="Znf_RING/FYVE/PHD"/>
</dbReference>
<keyword evidence="2" id="KW-1185">Reference proteome</keyword>
<dbReference type="AlphaFoldDB" id="A0A3L8PUH1"/>
<organism evidence="1 2">
    <name type="scientific">Parashewanella curva</name>
    <dbReference type="NCBI Taxonomy" id="2338552"/>
    <lineage>
        <taxon>Bacteria</taxon>
        <taxon>Pseudomonadati</taxon>
        <taxon>Pseudomonadota</taxon>
        <taxon>Gammaproteobacteria</taxon>
        <taxon>Alteromonadales</taxon>
        <taxon>Shewanellaceae</taxon>
        <taxon>Parashewanella</taxon>
    </lineage>
</organism>
<evidence type="ECO:0000313" key="2">
    <source>
        <dbReference type="Proteomes" id="UP000281474"/>
    </source>
</evidence>
<comment type="caution">
    <text evidence="1">The sequence shown here is derived from an EMBL/GenBank/DDBJ whole genome shotgun (WGS) entry which is preliminary data.</text>
</comment>
<proteinExistence type="predicted"/>
<name>A0A3L8PUH1_9GAMM</name>
<accession>A0A3L8PUH1</accession>
<dbReference type="RefSeq" id="WP_121839629.1">
    <property type="nucleotide sequence ID" value="NZ_ML014794.1"/>
</dbReference>
<gene>
    <name evidence="1" type="ORF">D5018_14040</name>
</gene>
<reference evidence="1 2" key="1">
    <citation type="submission" date="2018-09" db="EMBL/GenBank/DDBJ databases">
        <title>Phylogeny of the Shewanellaceae, and recommendation for two new genera, Pseudoshewanella and Parashewanella.</title>
        <authorList>
            <person name="Wang G."/>
        </authorList>
    </citation>
    <scope>NUCLEOTIDE SEQUENCE [LARGE SCALE GENOMIC DNA]</scope>
    <source>
        <strain evidence="1 2">C51</strain>
    </source>
</reference>
<evidence type="ECO:0008006" key="3">
    <source>
        <dbReference type="Google" id="ProtNLM"/>
    </source>
</evidence>
<dbReference type="OrthoDB" id="9819370at2"/>
<dbReference type="EMBL" id="QZEI01000045">
    <property type="protein sequence ID" value="RLV59067.1"/>
    <property type="molecule type" value="Genomic_DNA"/>
</dbReference>